<protein>
    <recommendedName>
        <fullName evidence="4">DoxX-like family protein</fullName>
    </recommendedName>
</protein>
<proteinExistence type="predicted"/>
<name>A0A1I0VZ45_9BACT</name>
<sequence>MKKILDYFITGISAAIMLFFAIPKLLGKEQSRAGFKEFGAALSIDADLFRIFTGIAESGIAVLLILFIITKKNLHGRLAFGFLLVTMISAIGLEFYARAEVKPVLVVIAVVLSIFSIYRLKTI</sequence>
<dbReference type="AlphaFoldDB" id="A0A1I0VZ45"/>
<evidence type="ECO:0000313" key="3">
    <source>
        <dbReference type="Proteomes" id="UP000198790"/>
    </source>
</evidence>
<dbReference type="Proteomes" id="UP000198790">
    <property type="component" value="Unassembled WGS sequence"/>
</dbReference>
<evidence type="ECO:0000313" key="2">
    <source>
        <dbReference type="EMBL" id="SFA81699.1"/>
    </source>
</evidence>
<feature type="transmembrane region" description="Helical" evidence="1">
    <location>
        <begin position="48"/>
        <end position="69"/>
    </location>
</feature>
<feature type="transmembrane region" description="Helical" evidence="1">
    <location>
        <begin position="103"/>
        <end position="120"/>
    </location>
</feature>
<feature type="transmembrane region" description="Helical" evidence="1">
    <location>
        <begin position="7"/>
        <end position="26"/>
    </location>
</feature>
<accession>A0A1I0VZ45</accession>
<organism evidence="2 3">
    <name type="scientific">Algoriphagus aquimarinus</name>
    <dbReference type="NCBI Taxonomy" id="237018"/>
    <lineage>
        <taxon>Bacteria</taxon>
        <taxon>Pseudomonadati</taxon>
        <taxon>Bacteroidota</taxon>
        <taxon>Cytophagia</taxon>
        <taxon>Cytophagales</taxon>
        <taxon>Cyclobacteriaceae</taxon>
        <taxon>Algoriphagus</taxon>
    </lineage>
</organism>
<keyword evidence="1" id="KW-0472">Membrane</keyword>
<feature type="transmembrane region" description="Helical" evidence="1">
    <location>
        <begin position="78"/>
        <end position="97"/>
    </location>
</feature>
<gene>
    <name evidence="2" type="ORF">SAMN04489723_101464</name>
</gene>
<dbReference type="STRING" id="237018.SAMN04489723_101464"/>
<reference evidence="2 3" key="1">
    <citation type="submission" date="2016-10" db="EMBL/GenBank/DDBJ databases">
        <authorList>
            <person name="de Groot N.N."/>
        </authorList>
    </citation>
    <scope>NUCLEOTIDE SEQUENCE [LARGE SCALE GENOMIC DNA]</scope>
    <source>
        <strain evidence="2 3">DSM 23399</strain>
    </source>
</reference>
<keyword evidence="1" id="KW-1133">Transmembrane helix</keyword>
<evidence type="ECO:0008006" key="4">
    <source>
        <dbReference type="Google" id="ProtNLM"/>
    </source>
</evidence>
<evidence type="ECO:0000256" key="1">
    <source>
        <dbReference type="SAM" id="Phobius"/>
    </source>
</evidence>
<keyword evidence="1" id="KW-0812">Transmembrane</keyword>
<dbReference type="RefSeq" id="WP_175499634.1">
    <property type="nucleotide sequence ID" value="NZ_FOKK01000001.1"/>
</dbReference>
<dbReference type="EMBL" id="FOKK01000001">
    <property type="protein sequence ID" value="SFA81699.1"/>
    <property type="molecule type" value="Genomic_DNA"/>
</dbReference>
<keyword evidence="3" id="KW-1185">Reference proteome</keyword>